<name>A0A645AGD7_9ZZZZ</name>
<gene>
    <name evidence="3" type="primary">ycgR_5</name>
    <name evidence="3" type="ORF">SDC9_96627</name>
</gene>
<dbReference type="GO" id="GO:0035438">
    <property type="term" value="F:cyclic-di-GMP binding"/>
    <property type="evidence" value="ECO:0007669"/>
    <property type="project" value="InterPro"/>
</dbReference>
<dbReference type="InterPro" id="IPR009926">
    <property type="entry name" value="T3SS_YcgR_PilZN"/>
</dbReference>
<dbReference type="AlphaFoldDB" id="A0A645AGD7"/>
<evidence type="ECO:0000313" key="3">
    <source>
        <dbReference type="EMBL" id="MPM49893.1"/>
    </source>
</evidence>
<feature type="domain" description="PilZ" evidence="1">
    <location>
        <begin position="87"/>
        <end position="198"/>
    </location>
</feature>
<accession>A0A645AGD7</accession>
<dbReference type="Pfam" id="PF07238">
    <property type="entry name" value="PilZ"/>
    <property type="match status" value="1"/>
</dbReference>
<keyword evidence="3" id="KW-0966">Cell projection</keyword>
<organism evidence="3">
    <name type="scientific">bioreactor metagenome</name>
    <dbReference type="NCBI Taxonomy" id="1076179"/>
    <lineage>
        <taxon>unclassified sequences</taxon>
        <taxon>metagenomes</taxon>
        <taxon>ecological metagenomes</taxon>
    </lineage>
</organism>
<keyword evidence="3" id="KW-0969">Cilium</keyword>
<dbReference type="SUPFAM" id="SSF141371">
    <property type="entry name" value="PilZ domain-like"/>
    <property type="match status" value="1"/>
</dbReference>
<protein>
    <submittedName>
        <fullName evidence="3">Flagellar brake protein YcgR</fullName>
    </submittedName>
</protein>
<comment type="caution">
    <text evidence="3">The sequence shown here is derived from an EMBL/GenBank/DDBJ whole genome shotgun (WGS) entry which is preliminary data.</text>
</comment>
<dbReference type="InterPro" id="IPR009875">
    <property type="entry name" value="PilZ_domain"/>
</dbReference>
<dbReference type="EMBL" id="VSSQ01012717">
    <property type="protein sequence ID" value="MPM49893.1"/>
    <property type="molecule type" value="Genomic_DNA"/>
</dbReference>
<dbReference type="Pfam" id="PF12945">
    <property type="entry name" value="PilZNR"/>
    <property type="match status" value="1"/>
</dbReference>
<evidence type="ECO:0000259" key="1">
    <source>
        <dbReference type="Pfam" id="PF07238"/>
    </source>
</evidence>
<feature type="domain" description="Type III secretion system flagellar brake protein YcgR PilZN" evidence="2">
    <location>
        <begin position="2"/>
        <end position="78"/>
    </location>
</feature>
<reference evidence="3" key="1">
    <citation type="submission" date="2019-08" db="EMBL/GenBank/DDBJ databases">
        <authorList>
            <person name="Kucharzyk K."/>
            <person name="Murdoch R.W."/>
            <person name="Higgins S."/>
            <person name="Loffler F."/>
        </authorList>
    </citation>
    <scope>NUCLEOTIDE SEQUENCE</scope>
</reference>
<proteinExistence type="predicted"/>
<sequence length="209" mass="24479">MQVKTIDKGNSYSYASQVANIENDDIIEILFPMYKRHTIYILNGERIALIMNKQDAVLEFSAIVIDKNYESIPVLKLKITSEPKRVQRRNFYRLKIVKPIKYRVISQIDSNEEIPEYDEGILTDISEGGIMFYARKEMDINNLLELEINFEADTTMKLRAVIVRKQYNIEKSHLYEYGARFKDLGKADGKVLTKFIFQEQRKLLKKGLI</sequence>
<evidence type="ECO:0000259" key="2">
    <source>
        <dbReference type="Pfam" id="PF12945"/>
    </source>
</evidence>
<keyword evidence="3" id="KW-0282">Flagellum</keyword>
<dbReference type="Gene3D" id="2.40.10.220">
    <property type="entry name" value="predicted glycosyltransferase like domains"/>
    <property type="match status" value="1"/>
</dbReference>